<dbReference type="Proteomes" id="UP001215280">
    <property type="component" value="Unassembled WGS sequence"/>
</dbReference>
<reference evidence="1" key="1">
    <citation type="submission" date="2023-03" db="EMBL/GenBank/DDBJ databases">
        <title>Massive genome expansion in bonnet fungi (Mycena s.s.) driven by repeated elements and novel gene families across ecological guilds.</title>
        <authorList>
            <consortium name="Lawrence Berkeley National Laboratory"/>
            <person name="Harder C.B."/>
            <person name="Miyauchi S."/>
            <person name="Viragh M."/>
            <person name="Kuo A."/>
            <person name="Thoen E."/>
            <person name="Andreopoulos B."/>
            <person name="Lu D."/>
            <person name="Skrede I."/>
            <person name="Drula E."/>
            <person name="Henrissat B."/>
            <person name="Morin E."/>
            <person name="Kohler A."/>
            <person name="Barry K."/>
            <person name="LaButti K."/>
            <person name="Morin E."/>
            <person name="Salamov A."/>
            <person name="Lipzen A."/>
            <person name="Mereny Z."/>
            <person name="Hegedus B."/>
            <person name="Baldrian P."/>
            <person name="Stursova M."/>
            <person name="Weitz H."/>
            <person name="Taylor A."/>
            <person name="Grigoriev I.V."/>
            <person name="Nagy L.G."/>
            <person name="Martin F."/>
            <person name="Kauserud H."/>
        </authorList>
    </citation>
    <scope>NUCLEOTIDE SEQUENCE</scope>
    <source>
        <strain evidence="1">CBHHK188m</strain>
    </source>
</reference>
<keyword evidence="2" id="KW-1185">Reference proteome</keyword>
<evidence type="ECO:0008006" key="3">
    <source>
        <dbReference type="Google" id="ProtNLM"/>
    </source>
</evidence>
<dbReference type="AlphaFoldDB" id="A0AAD7I7U0"/>
<name>A0AAD7I7U0_9AGAR</name>
<dbReference type="EMBL" id="JARJLG010000150">
    <property type="protein sequence ID" value="KAJ7736202.1"/>
    <property type="molecule type" value="Genomic_DNA"/>
</dbReference>
<sequence length="364" mass="41898">MNLNPPAHKVITLPNEIITEIIRDVSMVDHATLCRVSKLFNALSLPFLNRTIVGRLDNNHVHVLKAFCTALIAHPFRADTIRSLTFVGRGYIWTEDSESRELWLQSMKLMRRLEHLSIDSTRVVGQLVPKLSLLNFPRILRCSLKIPADMWHVDVVAAFLKTHATLTHVRIYINGPIGHQSVFLPNLQYFDGYMAHLPSIVTQHLKAVRILWRIGGLEIDNFVKKLASMTDPKIPFISSHRFHTSLDDTSRILTALSTRMQHTTTLQINYLVDDQSAIGHVTERLWQFRRLLYLAFDYIYRIPDSDEDVAYRQDTLQACANACPTLKACSLFARAWRKVDDMWQEYPMEDFLIEAGLSAFEEMP</sequence>
<organism evidence="1 2">
    <name type="scientific">Mycena maculata</name>
    <dbReference type="NCBI Taxonomy" id="230809"/>
    <lineage>
        <taxon>Eukaryota</taxon>
        <taxon>Fungi</taxon>
        <taxon>Dikarya</taxon>
        <taxon>Basidiomycota</taxon>
        <taxon>Agaricomycotina</taxon>
        <taxon>Agaricomycetes</taxon>
        <taxon>Agaricomycetidae</taxon>
        <taxon>Agaricales</taxon>
        <taxon>Marasmiineae</taxon>
        <taxon>Mycenaceae</taxon>
        <taxon>Mycena</taxon>
    </lineage>
</organism>
<accession>A0AAD7I7U0</accession>
<evidence type="ECO:0000313" key="1">
    <source>
        <dbReference type="EMBL" id="KAJ7736202.1"/>
    </source>
</evidence>
<comment type="caution">
    <text evidence="1">The sequence shown here is derived from an EMBL/GenBank/DDBJ whole genome shotgun (WGS) entry which is preliminary data.</text>
</comment>
<protein>
    <recommendedName>
        <fullName evidence="3">F-box domain-containing protein</fullName>
    </recommendedName>
</protein>
<evidence type="ECO:0000313" key="2">
    <source>
        <dbReference type="Proteomes" id="UP001215280"/>
    </source>
</evidence>
<proteinExistence type="predicted"/>
<gene>
    <name evidence="1" type="ORF">DFH07DRAFT_843031</name>
</gene>